<dbReference type="RefSeq" id="WP_022199277.1">
    <property type="nucleotide sequence ID" value="NZ_CAAKNR010000114.1"/>
</dbReference>
<dbReference type="PROSITE" id="PS51257">
    <property type="entry name" value="PROKAR_LIPOPROTEIN"/>
    <property type="match status" value="1"/>
</dbReference>
<dbReference type="SUPFAM" id="SSF48452">
    <property type="entry name" value="TPR-like"/>
    <property type="match status" value="1"/>
</dbReference>
<protein>
    <submittedName>
        <fullName evidence="5">RagB/SusD family nutrient uptake outer membrane protein</fullName>
    </submittedName>
    <submittedName>
        <fullName evidence="3">SusD/RagB family nutrient-binding outer membrane lipoprotein</fullName>
    </submittedName>
</protein>
<reference evidence="6 7" key="1">
    <citation type="journal article" date="2019" name="Nat. Med.">
        <title>A library of human gut bacterial isolates paired with longitudinal multiomics data enables mechanistic microbiome research.</title>
        <authorList>
            <person name="Poyet M."/>
            <person name="Groussin M."/>
            <person name="Gibbons S.M."/>
            <person name="Avila-Pacheco J."/>
            <person name="Jiang X."/>
            <person name="Kearney S.M."/>
            <person name="Perrotta A.R."/>
            <person name="Berdy B."/>
            <person name="Zhao S."/>
            <person name="Lieberman T.D."/>
            <person name="Swanson P.K."/>
            <person name="Smith M."/>
            <person name="Roesemann S."/>
            <person name="Alexander J.E."/>
            <person name="Rich S.A."/>
            <person name="Livny J."/>
            <person name="Vlamakis H."/>
            <person name="Clish C."/>
            <person name="Bullock K."/>
            <person name="Deik A."/>
            <person name="Scott J."/>
            <person name="Pierce K.A."/>
            <person name="Xavier R.J."/>
            <person name="Alm E.J."/>
        </authorList>
    </citation>
    <scope>NUCLEOTIDE SEQUENCE [LARGE SCALE GENOMIC DNA]</scope>
    <source>
        <strain evidence="3 8">BIOML-A14</strain>
        <strain evidence="2 6">BIOML-A160</strain>
        <strain evidence="4 7">BIOML-A2</strain>
    </source>
</reference>
<dbReference type="InterPro" id="IPR024302">
    <property type="entry name" value="SusD-like"/>
</dbReference>
<dbReference type="EMBL" id="VWFC01000017">
    <property type="protein sequence ID" value="KAB1325347.1"/>
    <property type="molecule type" value="Genomic_DNA"/>
</dbReference>
<dbReference type="Proteomes" id="UP001219389">
    <property type="component" value="Unassembled WGS sequence"/>
</dbReference>
<name>A0A414EBL9_BACOV</name>
<dbReference type="Pfam" id="PF12741">
    <property type="entry name" value="SusD-like"/>
    <property type="match status" value="1"/>
</dbReference>
<proteinExistence type="predicted"/>
<evidence type="ECO:0000313" key="4">
    <source>
        <dbReference type="EMBL" id="KAB1325347.1"/>
    </source>
</evidence>
<feature type="chain" id="PRO_5042714328" evidence="1">
    <location>
        <begin position="28"/>
        <end position="523"/>
    </location>
</feature>
<evidence type="ECO:0000256" key="1">
    <source>
        <dbReference type="SAM" id="SignalP"/>
    </source>
</evidence>
<dbReference type="EMBL" id="VWFO01000044">
    <property type="protein sequence ID" value="KAA4661336.1"/>
    <property type="molecule type" value="Genomic_DNA"/>
</dbReference>
<feature type="signal peptide" evidence="1">
    <location>
        <begin position="1"/>
        <end position="27"/>
    </location>
</feature>
<gene>
    <name evidence="4" type="ORF">F3B53_14855</name>
    <name evidence="3" type="ORF">F3B98_23410</name>
    <name evidence="2" type="ORF">F3F25_20510</name>
    <name evidence="5" type="ORF">PO382_11295</name>
</gene>
<comment type="caution">
    <text evidence="3">The sequence shown here is derived from an EMBL/GenBank/DDBJ whole genome shotgun (WGS) entry which is preliminary data.</text>
</comment>
<dbReference type="EMBL" id="VWLB01000039">
    <property type="protein sequence ID" value="KAA3925050.1"/>
    <property type="molecule type" value="Genomic_DNA"/>
</dbReference>
<dbReference type="Proteomes" id="UP000375690">
    <property type="component" value="Unassembled WGS sequence"/>
</dbReference>
<evidence type="ECO:0000313" key="3">
    <source>
        <dbReference type="EMBL" id="KAA4661336.1"/>
    </source>
</evidence>
<dbReference type="Proteomes" id="UP000435985">
    <property type="component" value="Unassembled WGS sequence"/>
</dbReference>
<evidence type="ECO:0000313" key="5">
    <source>
        <dbReference type="EMBL" id="MDC2742810.1"/>
    </source>
</evidence>
<evidence type="ECO:0000313" key="6">
    <source>
        <dbReference type="Proteomes" id="UP000365824"/>
    </source>
</evidence>
<reference evidence="5" key="2">
    <citation type="submission" date="2022-10" db="EMBL/GenBank/DDBJ databases">
        <title>Human gut microbiome strain richness.</title>
        <authorList>
            <person name="Chen-Liaw A."/>
        </authorList>
    </citation>
    <scope>NUCLEOTIDE SEQUENCE</scope>
    <source>
        <strain evidence="5">BSD2780120875st1_E1_BSD2780120875_150330</strain>
    </source>
</reference>
<organism evidence="3 8">
    <name type="scientific">Bacteroides ovatus</name>
    <dbReference type="NCBI Taxonomy" id="28116"/>
    <lineage>
        <taxon>Bacteria</taxon>
        <taxon>Pseudomonadati</taxon>
        <taxon>Bacteroidota</taxon>
        <taxon>Bacteroidia</taxon>
        <taxon>Bacteroidales</taxon>
        <taxon>Bacteroidaceae</taxon>
        <taxon>Bacteroides</taxon>
    </lineage>
</organism>
<evidence type="ECO:0000313" key="8">
    <source>
        <dbReference type="Proteomes" id="UP000435985"/>
    </source>
</evidence>
<sequence>MKNRIYNVIQTCFLVFAVCFLLGSCMSDTINLDPDKVQEKELDKDNLWGSYLTTMQRRVVSEDVNLFQRSEDLFGNMYSGYFAGTQNWGGGANGTTYAISDEWKDAPFKSAFVEFLSSWNILRQKVDSASVLFAVGEIVKVTAIHKTTDMYGPLPYLKFGLTNPVPYDSQEAIYKSFFKELNHAIDILTKFDQANPNSKALEKFDLIFGSNIPNWIRFANSLKLRLAIRLSAVYPEAQKEAEAAVTHSYGVIETNDNNPAMQSNSTLSFTYHNPINSISSADGYEEDVMGASMDAYLNGFGDPRISVFFQLSSNDNYRGLRNGHKNGDIFKGDLGLSKPNILQGTPYVWMTAAEVYFLRAEGALKTWNMKGTAKSLYHSGIRASFEQHGVKGVETYLASTKVPAKYPGFKSSPSAPAPSDVTIVWDENDKEKQLEQIITQKWIAMYPLGQEAWSEFRRTGYPKIYEIVNNESGGVISSSVQIRRVPFPYSEYQGNKEEVEKAVKLLGGPDTGATRLWWDVENK</sequence>
<dbReference type="EMBL" id="JAQNZF010000012">
    <property type="protein sequence ID" value="MDC2742810.1"/>
    <property type="molecule type" value="Genomic_DNA"/>
</dbReference>
<keyword evidence="1" id="KW-0732">Signal</keyword>
<dbReference type="InterPro" id="IPR011990">
    <property type="entry name" value="TPR-like_helical_dom_sf"/>
</dbReference>
<dbReference type="Proteomes" id="UP000365824">
    <property type="component" value="Unassembled WGS sequence"/>
</dbReference>
<dbReference type="Gene3D" id="1.25.40.390">
    <property type="match status" value="1"/>
</dbReference>
<evidence type="ECO:0000313" key="2">
    <source>
        <dbReference type="EMBL" id="KAA3925050.1"/>
    </source>
</evidence>
<evidence type="ECO:0000313" key="7">
    <source>
        <dbReference type="Proteomes" id="UP000375690"/>
    </source>
</evidence>
<dbReference type="AlphaFoldDB" id="A0A414EBL9"/>
<keyword evidence="3" id="KW-0449">Lipoprotein</keyword>
<accession>A0A414EBL9</accession>